<reference evidence="1" key="1">
    <citation type="journal article" date="2014" name="Front. Microbiol.">
        <title>High frequency of phylogenetically diverse reductive dehalogenase-homologous genes in deep subseafloor sedimentary metagenomes.</title>
        <authorList>
            <person name="Kawai M."/>
            <person name="Futagami T."/>
            <person name="Toyoda A."/>
            <person name="Takaki Y."/>
            <person name="Nishi S."/>
            <person name="Hori S."/>
            <person name="Arai W."/>
            <person name="Tsubouchi T."/>
            <person name="Morono Y."/>
            <person name="Uchiyama I."/>
            <person name="Ito T."/>
            <person name="Fujiyama A."/>
            <person name="Inagaki F."/>
            <person name="Takami H."/>
        </authorList>
    </citation>
    <scope>NUCLEOTIDE SEQUENCE</scope>
    <source>
        <strain evidence="1">Expedition CK06-06</strain>
    </source>
</reference>
<comment type="caution">
    <text evidence="1">The sequence shown here is derived from an EMBL/GenBank/DDBJ whole genome shotgun (WGS) entry which is preliminary data.</text>
</comment>
<sequence length="60" mass="6381">FYRSDAHGFTVGAFLYASGVVADLTETAPVTGGHQVQRVGIAVTANVIWFIPDLTMLEVA</sequence>
<feature type="non-terminal residue" evidence="1">
    <location>
        <position position="1"/>
    </location>
</feature>
<name>X1REP2_9ZZZZ</name>
<protein>
    <submittedName>
        <fullName evidence="1">Uncharacterized protein</fullName>
    </submittedName>
</protein>
<dbReference type="EMBL" id="BARW01008000">
    <property type="protein sequence ID" value="GAI79068.1"/>
    <property type="molecule type" value="Genomic_DNA"/>
</dbReference>
<gene>
    <name evidence="1" type="ORF">S12H4_16527</name>
</gene>
<organism evidence="1">
    <name type="scientific">marine sediment metagenome</name>
    <dbReference type="NCBI Taxonomy" id="412755"/>
    <lineage>
        <taxon>unclassified sequences</taxon>
        <taxon>metagenomes</taxon>
        <taxon>ecological metagenomes</taxon>
    </lineage>
</organism>
<dbReference type="AlphaFoldDB" id="X1REP2"/>
<proteinExistence type="predicted"/>
<accession>X1REP2</accession>
<evidence type="ECO:0000313" key="1">
    <source>
        <dbReference type="EMBL" id="GAI79068.1"/>
    </source>
</evidence>